<protein>
    <submittedName>
        <fullName evidence="2">Uncharacterized protein</fullName>
    </submittedName>
</protein>
<organism evidence="1 2">
    <name type="scientific">Romanomermis culicivorax</name>
    <name type="common">Nematode worm</name>
    <dbReference type="NCBI Taxonomy" id="13658"/>
    <lineage>
        <taxon>Eukaryota</taxon>
        <taxon>Metazoa</taxon>
        <taxon>Ecdysozoa</taxon>
        <taxon>Nematoda</taxon>
        <taxon>Enoplea</taxon>
        <taxon>Dorylaimia</taxon>
        <taxon>Mermithida</taxon>
        <taxon>Mermithoidea</taxon>
        <taxon>Mermithidae</taxon>
        <taxon>Romanomermis</taxon>
    </lineage>
</organism>
<name>A0A915JIB3_ROMCU</name>
<reference evidence="2" key="1">
    <citation type="submission" date="2022-11" db="UniProtKB">
        <authorList>
            <consortium name="WormBaseParasite"/>
        </authorList>
    </citation>
    <scope>IDENTIFICATION</scope>
</reference>
<accession>A0A915JIB3</accession>
<evidence type="ECO:0000313" key="2">
    <source>
        <dbReference type="WBParaSite" id="nRc.2.0.1.t25889-RA"/>
    </source>
</evidence>
<dbReference type="Proteomes" id="UP000887565">
    <property type="component" value="Unplaced"/>
</dbReference>
<keyword evidence="1" id="KW-1185">Reference proteome</keyword>
<dbReference type="WBParaSite" id="nRc.2.0.1.t25889-RA">
    <property type="protein sequence ID" value="nRc.2.0.1.t25889-RA"/>
    <property type="gene ID" value="nRc.2.0.1.g25889"/>
</dbReference>
<evidence type="ECO:0000313" key="1">
    <source>
        <dbReference type="Proteomes" id="UP000887565"/>
    </source>
</evidence>
<sequence>MLDFDSSLIRDGDRGADKACFRLGSYVSRQSEHETCYEGALYFRYETSWSSAKTGQWSFEICCENTLIDNTNGHLMMKMHDTDSVYIFTREANARIAMENEDIIIHRSTERPLADIQINEHVQRVEKIYAAQTVQEPTVVELAGQSPIDETEYQKRGVEDEA</sequence>
<dbReference type="AlphaFoldDB" id="A0A915JIB3"/>
<proteinExistence type="predicted"/>